<dbReference type="PANTHER" id="PTHR31973:SF187">
    <property type="entry name" value="MUTATOR TRANSPOSASE MUDRA PROTEIN"/>
    <property type="match status" value="1"/>
</dbReference>
<dbReference type="InterPro" id="IPR036875">
    <property type="entry name" value="Znf_CCHC_sf"/>
</dbReference>
<evidence type="ECO:0000256" key="1">
    <source>
        <dbReference type="SAM" id="MobiDB-lite"/>
    </source>
</evidence>
<dbReference type="GO" id="GO:0003676">
    <property type="term" value="F:nucleic acid binding"/>
    <property type="evidence" value="ECO:0007669"/>
    <property type="project" value="InterPro"/>
</dbReference>
<feature type="compositionally biased region" description="Basic and acidic residues" evidence="1">
    <location>
        <begin position="66"/>
        <end position="75"/>
    </location>
</feature>
<dbReference type="Proteomes" id="UP000289738">
    <property type="component" value="Chromosome A10"/>
</dbReference>
<reference evidence="3 4" key="1">
    <citation type="submission" date="2019-01" db="EMBL/GenBank/DDBJ databases">
        <title>Sequencing of cultivated peanut Arachis hypogaea provides insights into genome evolution and oil improvement.</title>
        <authorList>
            <person name="Chen X."/>
        </authorList>
    </citation>
    <scope>NUCLEOTIDE SEQUENCE [LARGE SCALE GENOMIC DNA]</scope>
    <source>
        <strain evidence="4">cv. Fuhuasheng</strain>
        <tissue evidence="3">Leaves</tissue>
    </source>
</reference>
<proteinExistence type="predicted"/>
<accession>A0A445BAI1</accession>
<dbReference type="AlphaFoldDB" id="A0A445BAI1"/>
<organism evidence="3 4">
    <name type="scientific">Arachis hypogaea</name>
    <name type="common">Peanut</name>
    <dbReference type="NCBI Taxonomy" id="3818"/>
    <lineage>
        <taxon>Eukaryota</taxon>
        <taxon>Viridiplantae</taxon>
        <taxon>Streptophyta</taxon>
        <taxon>Embryophyta</taxon>
        <taxon>Tracheophyta</taxon>
        <taxon>Spermatophyta</taxon>
        <taxon>Magnoliopsida</taxon>
        <taxon>eudicotyledons</taxon>
        <taxon>Gunneridae</taxon>
        <taxon>Pentapetalae</taxon>
        <taxon>rosids</taxon>
        <taxon>fabids</taxon>
        <taxon>Fabales</taxon>
        <taxon>Fabaceae</taxon>
        <taxon>Papilionoideae</taxon>
        <taxon>50 kb inversion clade</taxon>
        <taxon>dalbergioids sensu lato</taxon>
        <taxon>Dalbergieae</taxon>
        <taxon>Pterocarpus clade</taxon>
        <taxon>Arachis</taxon>
    </lineage>
</organism>
<feature type="region of interest" description="Disordered" evidence="1">
    <location>
        <begin position="63"/>
        <end position="120"/>
    </location>
</feature>
<keyword evidence="4" id="KW-1185">Reference proteome</keyword>
<name>A0A445BAI1_ARAHY</name>
<sequence>MAGSTIWRCQLGVGVGNVVTSSPGGPWRCQLGVGVGNVVTSSPGGSGVANLVFNKYANASSGQRIVPEKEDEAPRVEVPNPNREDGDSEPEMYQYESEELCSPPATDDEEEPVFPQHNPNTPYGKITLKLNMEFETMEQFKAAVQKYNIQIGRQVFYLRNEKKKCRVICYDPDCPWLCYCARTNYPASFQIKTFVDEHTYPRSNKSKYVSCAWVAEELLTGLPCCHGIAAIQRKNEKPEDYVHHKLTIEAYNRTYMFHINSIPSQEYWEHHEGLPCLPPPYKRPIGRSTKKRRKDSTEQSSGSQYKAKRSYGQITCQTCKRAGHNSRTCPHKGSGSAAAEPDLDEDEAREQEANWEETMEAAHAAHVADEEELTQNHPQTQPAHSKPSTNSA</sequence>
<dbReference type="PANTHER" id="PTHR31973">
    <property type="entry name" value="POLYPROTEIN, PUTATIVE-RELATED"/>
    <property type="match status" value="1"/>
</dbReference>
<evidence type="ECO:0000313" key="3">
    <source>
        <dbReference type="EMBL" id="RYR35698.1"/>
    </source>
</evidence>
<feature type="compositionally biased region" description="Basic residues" evidence="1">
    <location>
        <begin position="284"/>
        <end position="294"/>
    </location>
</feature>
<evidence type="ECO:0000259" key="2">
    <source>
        <dbReference type="Pfam" id="PF03108"/>
    </source>
</evidence>
<feature type="region of interest" description="Disordered" evidence="1">
    <location>
        <begin position="279"/>
        <end position="309"/>
    </location>
</feature>
<dbReference type="EMBL" id="SDMP01000010">
    <property type="protein sequence ID" value="RYR35698.1"/>
    <property type="molecule type" value="Genomic_DNA"/>
</dbReference>
<dbReference type="InterPro" id="IPR004332">
    <property type="entry name" value="Transposase_MuDR"/>
</dbReference>
<feature type="compositionally biased region" description="Acidic residues" evidence="1">
    <location>
        <begin position="341"/>
        <end position="359"/>
    </location>
</feature>
<protein>
    <recommendedName>
        <fullName evidence="2">Transposase MuDR plant domain-containing protein</fullName>
    </recommendedName>
</protein>
<dbReference type="Pfam" id="PF03108">
    <property type="entry name" value="DBD_Tnp_Mut"/>
    <property type="match status" value="1"/>
</dbReference>
<feature type="domain" description="Transposase MuDR plant" evidence="2">
    <location>
        <begin position="126"/>
        <end position="191"/>
    </location>
</feature>
<feature type="compositionally biased region" description="Polar residues" evidence="1">
    <location>
        <begin position="375"/>
        <end position="392"/>
    </location>
</feature>
<evidence type="ECO:0000313" key="4">
    <source>
        <dbReference type="Proteomes" id="UP000289738"/>
    </source>
</evidence>
<feature type="region of interest" description="Disordered" evidence="1">
    <location>
        <begin position="322"/>
        <end position="392"/>
    </location>
</feature>
<gene>
    <name evidence="3" type="ORF">Ahy_A10g050825</name>
</gene>
<dbReference type="GO" id="GO:0008270">
    <property type="term" value="F:zinc ion binding"/>
    <property type="evidence" value="ECO:0007669"/>
    <property type="project" value="InterPro"/>
</dbReference>
<comment type="caution">
    <text evidence="3">The sequence shown here is derived from an EMBL/GenBank/DDBJ whole genome shotgun (WGS) entry which is preliminary data.</text>
</comment>
<dbReference type="SUPFAM" id="SSF57756">
    <property type="entry name" value="Retrovirus zinc finger-like domains"/>
    <property type="match status" value="1"/>
</dbReference>